<protein>
    <submittedName>
        <fullName evidence="1">Uncharacterized protein</fullName>
    </submittedName>
</protein>
<gene>
    <name evidence="1" type="ORF">EVAR_44055_1</name>
</gene>
<organism evidence="1 2">
    <name type="scientific">Eumeta variegata</name>
    <name type="common">Bagworm moth</name>
    <name type="synonym">Eumeta japonica</name>
    <dbReference type="NCBI Taxonomy" id="151549"/>
    <lineage>
        <taxon>Eukaryota</taxon>
        <taxon>Metazoa</taxon>
        <taxon>Ecdysozoa</taxon>
        <taxon>Arthropoda</taxon>
        <taxon>Hexapoda</taxon>
        <taxon>Insecta</taxon>
        <taxon>Pterygota</taxon>
        <taxon>Neoptera</taxon>
        <taxon>Endopterygota</taxon>
        <taxon>Lepidoptera</taxon>
        <taxon>Glossata</taxon>
        <taxon>Ditrysia</taxon>
        <taxon>Tineoidea</taxon>
        <taxon>Psychidae</taxon>
        <taxon>Oiketicinae</taxon>
        <taxon>Eumeta</taxon>
    </lineage>
</organism>
<proteinExistence type="predicted"/>
<reference evidence="1 2" key="1">
    <citation type="journal article" date="2019" name="Commun. Biol.">
        <title>The bagworm genome reveals a unique fibroin gene that provides high tensile strength.</title>
        <authorList>
            <person name="Kono N."/>
            <person name="Nakamura H."/>
            <person name="Ohtoshi R."/>
            <person name="Tomita M."/>
            <person name="Numata K."/>
            <person name="Arakawa K."/>
        </authorList>
    </citation>
    <scope>NUCLEOTIDE SEQUENCE [LARGE SCALE GENOMIC DNA]</scope>
</reference>
<dbReference type="Proteomes" id="UP000299102">
    <property type="component" value="Unassembled WGS sequence"/>
</dbReference>
<sequence length="93" mass="10389">MEWGLLAAEYREERGSGPPKFSLIRRSAITEPANEISGSPFYFPLHQLNYSLLQHRYSPSNKCPILTQKAGYALGFRVSMGSSRLVALLENAT</sequence>
<evidence type="ECO:0000313" key="1">
    <source>
        <dbReference type="EMBL" id="GBP63002.1"/>
    </source>
</evidence>
<comment type="caution">
    <text evidence="1">The sequence shown here is derived from an EMBL/GenBank/DDBJ whole genome shotgun (WGS) entry which is preliminary data.</text>
</comment>
<dbReference type="AlphaFoldDB" id="A0A4C1XJ33"/>
<keyword evidence="2" id="KW-1185">Reference proteome</keyword>
<dbReference type="EMBL" id="BGZK01000855">
    <property type="protein sequence ID" value="GBP63002.1"/>
    <property type="molecule type" value="Genomic_DNA"/>
</dbReference>
<evidence type="ECO:0000313" key="2">
    <source>
        <dbReference type="Proteomes" id="UP000299102"/>
    </source>
</evidence>
<name>A0A4C1XJ33_EUMVA</name>
<accession>A0A4C1XJ33</accession>